<dbReference type="eggNOG" id="COG3428">
    <property type="taxonomic scope" value="Bacteria"/>
</dbReference>
<proteinExistence type="predicted"/>
<dbReference type="PIRSF" id="PIRSF026631">
    <property type="entry name" value="UCP026631"/>
    <property type="match status" value="1"/>
</dbReference>
<feature type="transmembrane region" description="Helical" evidence="1">
    <location>
        <begin position="395"/>
        <end position="417"/>
    </location>
</feature>
<sequence length="505" mass="57866">MIEKSNFNQPQRQSLIGVLVMFTDTVQKIARALWPILVVWIFKFNELNKLHVVLGFVGIVLLVGIIAYLQYWNFTFYIDEENDEFIINKGILNKSKIAIQLHKIQQVNINQSFVQKLIGVHALDVDTAGSNKKEVSIRAISHDLALALKTKLLSEAKSTSITDETSESVPSENEAPFIAIGFLSLVKIGITSNYVRSFGLLLAFFFTIYENVQNLMRNSDALDSVDEKIDTYINENMAMYSAVLFISVIFLVIIIINLVRTLIKYFDFKIAKQNRSLLLSYGLLNTKSTIIKPEKVQIVALSQNWLQKKMDVLNFKIKQASGNESDKETKKSAIEIPGCNETEKEQILKLLFAQIPEKGAMLKPNFRKLLFPTLFLIVLPVFFLLLYGFSVNNMIFDYIFFLPAYLIFVGVLLFFSFRNYRLFVSEKYIIKQSGAWDIDNEIIEPHKIQAIKVSQFFWHKRANIGSVSISTAGGTISFHFGNFSKVKELVNLWLYQVETTEKNWM</sequence>
<keyword evidence="1" id="KW-0812">Transmembrane</keyword>
<feature type="transmembrane region" description="Helical" evidence="1">
    <location>
        <begin position="193"/>
        <end position="209"/>
    </location>
</feature>
<evidence type="ECO:0000256" key="1">
    <source>
        <dbReference type="SAM" id="Phobius"/>
    </source>
</evidence>
<evidence type="ECO:0000313" key="4">
    <source>
        <dbReference type="Proteomes" id="UP000182124"/>
    </source>
</evidence>
<feature type="domain" description="YdbS-like PH" evidence="2">
    <location>
        <begin position="72"/>
        <end position="150"/>
    </location>
</feature>
<dbReference type="STRING" id="329186.SAMN02927925_00785"/>
<dbReference type="PANTHER" id="PTHR34473:SF2">
    <property type="entry name" value="UPF0699 TRANSMEMBRANE PROTEIN YDBT"/>
    <property type="match status" value="1"/>
</dbReference>
<gene>
    <name evidence="3" type="ORF">SAMN02927925_00785</name>
</gene>
<evidence type="ECO:0000313" key="3">
    <source>
        <dbReference type="EMBL" id="SCX05271.1"/>
    </source>
</evidence>
<dbReference type="AlphaFoldDB" id="A0A1G4VFN7"/>
<feature type="transmembrane region" description="Helical" evidence="1">
    <location>
        <begin position="369"/>
        <end position="389"/>
    </location>
</feature>
<reference evidence="3 4" key="1">
    <citation type="submission" date="2016-10" db="EMBL/GenBank/DDBJ databases">
        <authorList>
            <person name="de Groot N.N."/>
        </authorList>
    </citation>
    <scope>NUCLEOTIDE SEQUENCE [LARGE SCALE GENOMIC DNA]</scope>
    <source>
        <strain evidence="3 4">CGMCC 1.3801</strain>
    </source>
</reference>
<dbReference type="Proteomes" id="UP000182124">
    <property type="component" value="Unassembled WGS sequence"/>
</dbReference>
<accession>A0A1G4VFN7</accession>
<dbReference type="EMBL" id="FMTY01000002">
    <property type="protein sequence ID" value="SCX05271.1"/>
    <property type="molecule type" value="Genomic_DNA"/>
</dbReference>
<dbReference type="PANTHER" id="PTHR34473">
    <property type="entry name" value="UPF0699 TRANSMEMBRANE PROTEIN YDBS"/>
    <property type="match status" value="1"/>
</dbReference>
<dbReference type="RefSeq" id="WP_051365746.1">
    <property type="nucleotide sequence ID" value="NZ_CBCSBQ010000022.1"/>
</dbReference>
<feature type="domain" description="YdbS-like PH" evidence="2">
    <location>
        <begin position="418"/>
        <end position="490"/>
    </location>
</feature>
<feature type="domain" description="YdbS-like PH" evidence="2">
    <location>
        <begin position="266"/>
        <end position="350"/>
    </location>
</feature>
<dbReference type="InterPro" id="IPR005182">
    <property type="entry name" value="YdbS-like_PH"/>
</dbReference>
<name>A0A1G4VFN7_9FLAO</name>
<dbReference type="InterPro" id="IPR014529">
    <property type="entry name" value="UCP026631"/>
</dbReference>
<keyword evidence="1" id="KW-0472">Membrane</keyword>
<keyword evidence="1" id="KW-1133">Transmembrane helix</keyword>
<organism evidence="3 4">
    <name type="scientific">Flavobacterium saliperosum</name>
    <dbReference type="NCBI Taxonomy" id="329186"/>
    <lineage>
        <taxon>Bacteria</taxon>
        <taxon>Pseudomonadati</taxon>
        <taxon>Bacteroidota</taxon>
        <taxon>Flavobacteriia</taxon>
        <taxon>Flavobacteriales</taxon>
        <taxon>Flavobacteriaceae</taxon>
        <taxon>Flavobacterium</taxon>
    </lineage>
</organism>
<protein>
    <submittedName>
        <fullName evidence="3">Putative membrane protein</fullName>
    </submittedName>
</protein>
<feature type="transmembrane region" description="Helical" evidence="1">
    <location>
        <begin position="50"/>
        <end position="69"/>
    </location>
</feature>
<feature type="transmembrane region" description="Helical" evidence="1">
    <location>
        <begin position="237"/>
        <end position="259"/>
    </location>
</feature>
<evidence type="ECO:0000259" key="2">
    <source>
        <dbReference type="Pfam" id="PF03703"/>
    </source>
</evidence>
<dbReference type="Pfam" id="PF03703">
    <property type="entry name" value="bPH_2"/>
    <property type="match status" value="3"/>
</dbReference>